<dbReference type="RefSeq" id="WP_379878319.1">
    <property type="nucleotide sequence ID" value="NZ_JBHUIP010000016.1"/>
</dbReference>
<evidence type="ECO:0000256" key="1">
    <source>
        <dbReference type="SAM" id="SignalP"/>
    </source>
</evidence>
<dbReference type="Gene3D" id="3.40.50.1980">
    <property type="entry name" value="Nitrogenase molybdenum iron protein domain"/>
    <property type="match status" value="2"/>
</dbReference>
<evidence type="ECO:0000259" key="2">
    <source>
        <dbReference type="PROSITE" id="PS50983"/>
    </source>
</evidence>
<feature type="chain" id="PRO_5045261730" evidence="1">
    <location>
        <begin position="25"/>
        <end position="385"/>
    </location>
</feature>
<gene>
    <name evidence="3" type="ORF">ACFSM5_19750</name>
</gene>
<name>A0ABW5DW85_9PROT</name>
<dbReference type="PANTHER" id="PTHR30535">
    <property type="entry name" value="VITAMIN B12-BINDING PROTEIN"/>
    <property type="match status" value="1"/>
</dbReference>
<reference evidence="4" key="1">
    <citation type="journal article" date="2019" name="Int. J. Syst. Evol. Microbiol.">
        <title>The Global Catalogue of Microorganisms (GCM) 10K type strain sequencing project: providing services to taxonomists for standard genome sequencing and annotation.</title>
        <authorList>
            <consortium name="The Broad Institute Genomics Platform"/>
            <consortium name="The Broad Institute Genome Sequencing Center for Infectious Disease"/>
            <person name="Wu L."/>
            <person name="Ma J."/>
        </authorList>
    </citation>
    <scope>NUCLEOTIDE SEQUENCE [LARGE SCALE GENOMIC DNA]</scope>
    <source>
        <strain evidence="4">CGMCC 1.19062</strain>
    </source>
</reference>
<dbReference type="EMBL" id="JBHUIP010000016">
    <property type="protein sequence ID" value="MFD2265147.1"/>
    <property type="molecule type" value="Genomic_DNA"/>
</dbReference>
<dbReference type="Pfam" id="PF01497">
    <property type="entry name" value="Peripla_BP_2"/>
    <property type="match status" value="1"/>
</dbReference>
<protein>
    <submittedName>
        <fullName evidence="3">ABC transporter substrate-binding protein</fullName>
    </submittedName>
</protein>
<dbReference type="SUPFAM" id="SSF53807">
    <property type="entry name" value="Helical backbone' metal receptor"/>
    <property type="match status" value="1"/>
</dbReference>
<evidence type="ECO:0000313" key="4">
    <source>
        <dbReference type="Proteomes" id="UP001597295"/>
    </source>
</evidence>
<dbReference type="PANTHER" id="PTHR30535:SF34">
    <property type="entry name" value="MOLYBDATE-BINDING PROTEIN MOLA"/>
    <property type="match status" value="1"/>
</dbReference>
<keyword evidence="4" id="KW-1185">Reference proteome</keyword>
<feature type="signal peptide" evidence="1">
    <location>
        <begin position="1"/>
        <end position="24"/>
    </location>
</feature>
<comment type="caution">
    <text evidence="3">The sequence shown here is derived from an EMBL/GenBank/DDBJ whole genome shotgun (WGS) entry which is preliminary data.</text>
</comment>
<dbReference type="PROSITE" id="PS50983">
    <property type="entry name" value="FE_B12_PBP"/>
    <property type="match status" value="1"/>
</dbReference>
<sequence>MVKYCRFALALVWVVVLMASLVSAAPSAYAQGTSFPRTVTDVLGRKVELKAQPKRLMLAEGFQIQTLGLLDKNPADLLVGWGGDLSALEPAIYATYLKAFPKLAEVPVVGAGTGDTFSLEKALAVSPDLAIFGAWQVPGGVQDPALQKFEAAGIPVVIIDFYRDPLKNTVESIRVLGEALGKEAAAKAYIDFYNSRMDRIRSRVAAGLPEKPTVLLHAYPGLWPCCWSAGSGGTGEFISLLGGRNIGADKFPTENGGQLNLEFVIDQDPDVYIATGLPQLKQKNTLSVGWGVDKAAARTSLAGVMEIPGIAELSAKDKGRAHGLWNFFNGSPLNILGIEALARWIQPTVFADLDPDAAMAEINRRFLAVPFEGTYWIDLKEPSRP</sequence>
<dbReference type="InterPro" id="IPR050902">
    <property type="entry name" value="ABC_Transporter_SBP"/>
</dbReference>
<keyword evidence="1" id="KW-0732">Signal</keyword>
<organism evidence="3 4">
    <name type="scientific">Lacibacterium aquatile</name>
    <dbReference type="NCBI Taxonomy" id="1168082"/>
    <lineage>
        <taxon>Bacteria</taxon>
        <taxon>Pseudomonadati</taxon>
        <taxon>Pseudomonadota</taxon>
        <taxon>Alphaproteobacteria</taxon>
        <taxon>Rhodospirillales</taxon>
        <taxon>Rhodospirillaceae</taxon>
    </lineage>
</organism>
<feature type="domain" description="Fe/B12 periplasmic-binding" evidence="2">
    <location>
        <begin position="45"/>
        <end position="353"/>
    </location>
</feature>
<dbReference type="InterPro" id="IPR002491">
    <property type="entry name" value="ABC_transptr_periplasmic_BD"/>
</dbReference>
<accession>A0ABW5DW85</accession>
<proteinExistence type="predicted"/>
<evidence type="ECO:0000313" key="3">
    <source>
        <dbReference type="EMBL" id="MFD2265147.1"/>
    </source>
</evidence>
<dbReference type="NCBIfam" id="NF010649">
    <property type="entry name" value="PRK14048.1"/>
    <property type="match status" value="1"/>
</dbReference>
<dbReference type="Proteomes" id="UP001597295">
    <property type="component" value="Unassembled WGS sequence"/>
</dbReference>